<dbReference type="InterPro" id="IPR006059">
    <property type="entry name" value="SBP"/>
</dbReference>
<sequence>MSKKLIKAMAVAAIAMIPVQSFAQTKIEWLQWFAAEAGADTYNSLVSEFEAANPDIKIELVNQPFGKVRESIVTDHAIGISADVLGLNMPWTKEFLDIGILAPLDDYLGKADNGFSKDQLVQAPIGEIDGHTWMVPLTAFPFVLHTNMTLVKEAGFEHPPTNWDELKEYATAISKLGDGISGIGLPFSSQPPANGPILTLLPLLYAHGGHSMNGTTPDFDNPAVVETLQLLNDLNASGAAAPGAASRTGGVDVEEFVAGRTGFLISPAAHSANVRERGADFEYAMTRVPGDVNAYRVHGFELGISANSKHKDEAWKFISFLLGKQANAKVAHASASLPGNLEALADFNTDGDEVLAKQMDILSNDTPVEELRQAPKATASWSIMTEEIQAMLAGNQTPEATAAAVQARWLELIK</sequence>
<evidence type="ECO:0000256" key="3">
    <source>
        <dbReference type="ARBA" id="ARBA00022764"/>
    </source>
</evidence>
<name>A0ABY7YYK7_9HYPH</name>
<keyword evidence="3" id="KW-0574">Periplasm</keyword>
<dbReference type="SUPFAM" id="SSF53850">
    <property type="entry name" value="Periplasmic binding protein-like II"/>
    <property type="match status" value="1"/>
</dbReference>
<dbReference type="InterPro" id="IPR050490">
    <property type="entry name" value="Bact_solute-bd_prot1"/>
</dbReference>
<dbReference type="PANTHER" id="PTHR43649">
    <property type="entry name" value="ARABINOSE-BINDING PROTEIN-RELATED"/>
    <property type="match status" value="1"/>
</dbReference>
<protein>
    <submittedName>
        <fullName evidence="5">Sugar ABC transporter substrate-binding protein</fullName>
    </submittedName>
</protein>
<dbReference type="PANTHER" id="PTHR43649:SF30">
    <property type="entry name" value="ABC TRANSPORTER SUBSTRATE-BINDING PROTEIN"/>
    <property type="match status" value="1"/>
</dbReference>
<dbReference type="EMBL" id="CP118247">
    <property type="protein sequence ID" value="WDR06163.1"/>
    <property type="molecule type" value="Genomic_DNA"/>
</dbReference>
<proteinExistence type="inferred from homology"/>
<keyword evidence="4" id="KW-0732">Signal</keyword>
<dbReference type="RefSeq" id="WP_282211677.1">
    <property type="nucleotide sequence ID" value="NZ_CP118247.1"/>
</dbReference>
<dbReference type="CDD" id="cd13585">
    <property type="entry name" value="PBP2_TMBP_like"/>
    <property type="match status" value="1"/>
</dbReference>
<dbReference type="Proteomes" id="UP001222118">
    <property type="component" value="Chromosome"/>
</dbReference>
<evidence type="ECO:0000256" key="1">
    <source>
        <dbReference type="ARBA" id="ARBA00004418"/>
    </source>
</evidence>
<feature type="chain" id="PRO_5046055148" evidence="4">
    <location>
        <begin position="24"/>
        <end position="414"/>
    </location>
</feature>
<evidence type="ECO:0000256" key="4">
    <source>
        <dbReference type="SAM" id="SignalP"/>
    </source>
</evidence>
<feature type="signal peptide" evidence="4">
    <location>
        <begin position="1"/>
        <end position="23"/>
    </location>
</feature>
<comment type="similarity">
    <text evidence="2">Belongs to the bacterial solute-binding protein 1 family.</text>
</comment>
<organism evidence="5 6">
    <name type="scientific">Devosia rhodophyticola</name>
    <dbReference type="NCBI Taxonomy" id="3026423"/>
    <lineage>
        <taxon>Bacteria</taxon>
        <taxon>Pseudomonadati</taxon>
        <taxon>Pseudomonadota</taxon>
        <taxon>Alphaproteobacteria</taxon>
        <taxon>Hyphomicrobiales</taxon>
        <taxon>Devosiaceae</taxon>
        <taxon>Devosia</taxon>
    </lineage>
</organism>
<dbReference type="Pfam" id="PF01547">
    <property type="entry name" value="SBP_bac_1"/>
    <property type="match status" value="1"/>
</dbReference>
<dbReference type="Gene3D" id="3.40.190.10">
    <property type="entry name" value="Periplasmic binding protein-like II"/>
    <property type="match status" value="1"/>
</dbReference>
<reference evidence="5 6" key="1">
    <citation type="submission" date="2023-02" db="EMBL/GenBank/DDBJ databases">
        <title>Devosia chondri sp. nov., isolated from the phycosphere of marine algae.</title>
        <authorList>
            <person name="Kim J.M."/>
            <person name="Lee J.K."/>
            <person name="Choi B.J."/>
            <person name="Bayburt H."/>
            <person name="Jeon C.O."/>
        </authorList>
    </citation>
    <scope>NUCLEOTIDE SEQUENCE [LARGE SCALE GENOMIC DNA]</scope>
    <source>
        <strain evidence="5 6">G2-5</strain>
    </source>
</reference>
<evidence type="ECO:0000256" key="2">
    <source>
        <dbReference type="ARBA" id="ARBA00008520"/>
    </source>
</evidence>
<comment type="subcellular location">
    <subcellularLocation>
        <location evidence="1">Periplasm</location>
    </subcellularLocation>
</comment>
<evidence type="ECO:0000313" key="5">
    <source>
        <dbReference type="EMBL" id="WDR06163.1"/>
    </source>
</evidence>
<keyword evidence="6" id="KW-1185">Reference proteome</keyword>
<evidence type="ECO:0000313" key="6">
    <source>
        <dbReference type="Proteomes" id="UP001222118"/>
    </source>
</evidence>
<accession>A0ABY7YYK7</accession>
<gene>
    <name evidence="5" type="ORF">PSQ90_01505</name>
</gene>